<protein>
    <recommendedName>
        <fullName evidence="1">SAP domain-containing protein</fullName>
    </recommendedName>
</protein>
<sequence>MWTVQKLKRDLSSRGASTLGRKQNLVERLEPYDRNFDFKPDPIILPQSVPTKCWISATFGDYAQGSSSKDVNGAD</sequence>
<feature type="domain" description="SAP" evidence="1">
    <location>
        <begin position="1"/>
        <end position="33"/>
    </location>
</feature>
<evidence type="ECO:0000313" key="3">
    <source>
        <dbReference type="Proteomes" id="UP000005408"/>
    </source>
</evidence>
<dbReference type="EnsemblMetazoa" id="G34093.1">
    <property type="protein sequence ID" value="G34093.1:cds"/>
    <property type="gene ID" value="G34093"/>
</dbReference>
<evidence type="ECO:0000259" key="1">
    <source>
        <dbReference type="PROSITE" id="PS50800"/>
    </source>
</evidence>
<keyword evidence="3" id="KW-1185">Reference proteome</keyword>
<dbReference type="PROSITE" id="PS50800">
    <property type="entry name" value="SAP"/>
    <property type="match status" value="1"/>
</dbReference>
<evidence type="ECO:0000313" key="2">
    <source>
        <dbReference type="EnsemblMetazoa" id="G34093.1:cds"/>
    </source>
</evidence>
<dbReference type="Pfam" id="PF02037">
    <property type="entry name" value="SAP"/>
    <property type="match status" value="1"/>
</dbReference>
<dbReference type="InterPro" id="IPR003034">
    <property type="entry name" value="SAP_dom"/>
</dbReference>
<dbReference type="SUPFAM" id="SSF68906">
    <property type="entry name" value="SAP domain"/>
    <property type="match status" value="1"/>
</dbReference>
<dbReference type="Proteomes" id="UP000005408">
    <property type="component" value="Unassembled WGS sequence"/>
</dbReference>
<organism evidence="2 3">
    <name type="scientific">Magallana gigas</name>
    <name type="common">Pacific oyster</name>
    <name type="synonym">Crassostrea gigas</name>
    <dbReference type="NCBI Taxonomy" id="29159"/>
    <lineage>
        <taxon>Eukaryota</taxon>
        <taxon>Metazoa</taxon>
        <taxon>Spiralia</taxon>
        <taxon>Lophotrochozoa</taxon>
        <taxon>Mollusca</taxon>
        <taxon>Bivalvia</taxon>
        <taxon>Autobranchia</taxon>
        <taxon>Pteriomorphia</taxon>
        <taxon>Ostreida</taxon>
        <taxon>Ostreoidea</taxon>
        <taxon>Ostreidae</taxon>
        <taxon>Magallana</taxon>
    </lineage>
</organism>
<reference evidence="2" key="1">
    <citation type="submission" date="2022-08" db="UniProtKB">
        <authorList>
            <consortium name="EnsemblMetazoa"/>
        </authorList>
    </citation>
    <scope>IDENTIFICATION</scope>
    <source>
        <strain evidence="2">05x7-T-G4-1.051#20</strain>
    </source>
</reference>
<name>A0A8W8MH66_MAGGI</name>
<dbReference type="InterPro" id="IPR036361">
    <property type="entry name" value="SAP_dom_sf"/>
</dbReference>
<accession>A0A8W8MH66</accession>
<dbReference type="Gene3D" id="1.10.720.30">
    <property type="entry name" value="SAP domain"/>
    <property type="match status" value="1"/>
</dbReference>
<proteinExistence type="predicted"/>
<dbReference type="AlphaFoldDB" id="A0A8W8MH66"/>